<feature type="non-terminal residue" evidence="1">
    <location>
        <position position="80"/>
    </location>
</feature>
<gene>
    <name evidence="1" type="ORF">EVOR1521_LOCUS31537</name>
</gene>
<accession>A0AA36JS45</accession>
<dbReference type="EMBL" id="CAUJNA010003838">
    <property type="protein sequence ID" value="CAJ1410775.1"/>
    <property type="molecule type" value="Genomic_DNA"/>
</dbReference>
<keyword evidence="2" id="KW-1185">Reference proteome</keyword>
<evidence type="ECO:0000313" key="2">
    <source>
        <dbReference type="Proteomes" id="UP001178507"/>
    </source>
</evidence>
<dbReference type="Proteomes" id="UP001178507">
    <property type="component" value="Unassembled WGS sequence"/>
</dbReference>
<feature type="non-terminal residue" evidence="1">
    <location>
        <position position="1"/>
    </location>
</feature>
<protein>
    <submittedName>
        <fullName evidence="1">Uncharacterized protein</fullName>
    </submittedName>
</protein>
<dbReference type="AlphaFoldDB" id="A0AA36JS45"/>
<reference evidence="1" key="1">
    <citation type="submission" date="2023-08" db="EMBL/GenBank/DDBJ databases">
        <authorList>
            <person name="Chen Y."/>
            <person name="Shah S."/>
            <person name="Dougan E. K."/>
            <person name="Thang M."/>
            <person name="Chan C."/>
        </authorList>
    </citation>
    <scope>NUCLEOTIDE SEQUENCE</scope>
</reference>
<comment type="caution">
    <text evidence="1">The sequence shown here is derived from an EMBL/GenBank/DDBJ whole genome shotgun (WGS) entry which is preliminary data.</text>
</comment>
<proteinExistence type="predicted"/>
<evidence type="ECO:0000313" key="1">
    <source>
        <dbReference type="EMBL" id="CAJ1410775.1"/>
    </source>
</evidence>
<sequence length="80" mass="8775">DSQVSWLPQGEDARQLRKYDKRQNLLPALALLDVSRCPLNGLLRDFLEPLAILAHVGRIGAAGCNLSGELPDMGHIEKAE</sequence>
<organism evidence="1 2">
    <name type="scientific">Effrenium voratum</name>
    <dbReference type="NCBI Taxonomy" id="2562239"/>
    <lineage>
        <taxon>Eukaryota</taxon>
        <taxon>Sar</taxon>
        <taxon>Alveolata</taxon>
        <taxon>Dinophyceae</taxon>
        <taxon>Suessiales</taxon>
        <taxon>Symbiodiniaceae</taxon>
        <taxon>Effrenium</taxon>
    </lineage>
</organism>
<name>A0AA36JS45_9DINO</name>